<keyword evidence="1" id="KW-1133">Transmembrane helix</keyword>
<evidence type="ECO:0000313" key="4">
    <source>
        <dbReference type="Proteomes" id="UP001202479"/>
    </source>
</evidence>
<feature type="transmembrane region" description="Helical" evidence="1">
    <location>
        <begin position="475"/>
        <end position="499"/>
    </location>
</feature>
<feature type="transmembrane region" description="Helical" evidence="1">
    <location>
        <begin position="324"/>
        <end position="344"/>
    </location>
</feature>
<feature type="transmembrane region" description="Helical" evidence="1">
    <location>
        <begin position="418"/>
        <end position="444"/>
    </location>
</feature>
<feature type="chain" id="PRO_5042489745" evidence="2">
    <location>
        <begin position="27"/>
        <end position="536"/>
    </location>
</feature>
<keyword evidence="4" id="KW-1185">Reference proteome</keyword>
<dbReference type="AlphaFoldDB" id="A0AAI9SY52"/>
<gene>
    <name evidence="3" type="ORF">KGF56_001944</name>
</gene>
<proteinExistence type="predicted"/>
<evidence type="ECO:0000256" key="2">
    <source>
        <dbReference type="SAM" id="SignalP"/>
    </source>
</evidence>
<evidence type="ECO:0000313" key="3">
    <source>
        <dbReference type="EMBL" id="KAI3405252.2"/>
    </source>
</evidence>
<dbReference type="GeneID" id="73379561"/>
<keyword evidence="1" id="KW-0472">Membrane</keyword>
<feature type="signal peptide" evidence="2">
    <location>
        <begin position="1"/>
        <end position="26"/>
    </location>
</feature>
<dbReference type="EMBL" id="JAHUZD010000055">
    <property type="protein sequence ID" value="KAI3405252.2"/>
    <property type="molecule type" value="Genomic_DNA"/>
</dbReference>
<accession>A0AAI9SY52</accession>
<comment type="caution">
    <text evidence="3">The sequence shown here is derived from an EMBL/GenBank/DDBJ whole genome shotgun (WGS) entry which is preliminary data.</text>
</comment>
<evidence type="ECO:0000256" key="1">
    <source>
        <dbReference type="SAM" id="Phobius"/>
    </source>
</evidence>
<dbReference type="RefSeq" id="XP_049180997.1">
    <property type="nucleotide sequence ID" value="XM_049323120.1"/>
</dbReference>
<feature type="transmembrane region" description="Helical" evidence="1">
    <location>
        <begin position="233"/>
        <end position="255"/>
    </location>
</feature>
<name>A0AAI9SY52_9ASCO</name>
<feature type="transmembrane region" description="Helical" evidence="1">
    <location>
        <begin position="275"/>
        <end position="303"/>
    </location>
</feature>
<sequence length="536" mass="60705">MMMMMTTTTTCKLYILLLAIFSLVTAYPDAPTILTVKQGVFCSPVERSWSHPEKSYIKLVPDAVASQKQIKGLIFHYYDIVNFTSVPILEVFAQLYPKEKKNLYGQMLKEDGSFNLDPAEGYNVDKSKIWSGSIDKEVKFEIPSTGIYCVYIAPPADTDEDEDQAQAQFKIPVVFKNSYGNLSYTYYLIYSLLKFSIPAGLVIFAGLFNYVLRFKIGKDFQNMDSLSVISKAVIFLVLCPLIAVSILQWFVFFLVNNFLETCQKSFIINFLSFVAQFASMSFHVFVAYMTLLFSMGFGVIYYYNGNSRNYRLFPQQSFRKISGFLFLNIVLLFVLLVMNSFIGSKNTNYLIGIGDSTVNNKNSFVGFITLLAGLFSLVWVILPMVFYFKTKKTIATFPPAPDAESTDKVVSAFRKSFLVIYVLPILTAILAGAIVGVLSAQYMLNMPQFPPNTERALVYASAQAMWIIENSLKSVMLPLFTTSLFYSFGFIIILFFIWIKDNNGLIVDRNANDPIEYANVPNFEISDGEDEENIRV</sequence>
<reference evidence="3" key="1">
    <citation type="journal article" date="2022" name="DNA Res.">
        <title>Genome analysis of five recently described species of the CUG-Ser clade uncovers Candida theae as a new hybrid lineage with pathogenic potential in the Candida parapsilosis species complex.</title>
        <authorList>
            <person name="Mixao V."/>
            <person name="Del Olmo V."/>
            <person name="Hegedusova E."/>
            <person name="Saus E."/>
            <person name="Pryszcz L."/>
            <person name="Cillingova A."/>
            <person name="Nosek J."/>
            <person name="Gabaldon T."/>
        </authorList>
    </citation>
    <scope>NUCLEOTIDE SEQUENCE</scope>
    <source>
        <strain evidence="3">CBS 10844</strain>
    </source>
</reference>
<dbReference type="Proteomes" id="UP001202479">
    <property type="component" value="Unassembled WGS sequence"/>
</dbReference>
<keyword evidence="1" id="KW-0812">Transmembrane</keyword>
<organism evidence="3 4">
    <name type="scientific">Candida oxycetoniae</name>
    <dbReference type="NCBI Taxonomy" id="497107"/>
    <lineage>
        <taxon>Eukaryota</taxon>
        <taxon>Fungi</taxon>
        <taxon>Dikarya</taxon>
        <taxon>Ascomycota</taxon>
        <taxon>Saccharomycotina</taxon>
        <taxon>Pichiomycetes</taxon>
        <taxon>Debaryomycetaceae</taxon>
        <taxon>Candida/Lodderomyces clade</taxon>
        <taxon>Candida</taxon>
    </lineage>
</organism>
<feature type="transmembrane region" description="Helical" evidence="1">
    <location>
        <begin position="187"/>
        <end position="212"/>
    </location>
</feature>
<protein>
    <submittedName>
        <fullName evidence="3">Uncharacterized protein</fullName>
    </submittedName>
</protein>
<keyword evidence="2" id="KW-0732">Signal</keyword>
<feature type="transmembrane region" description="Helical" evidence="1">
    <location>
        <begin position="364"/>
        <end position="388"/>
    </location>
</feature>